<dbReference type="AlphaFoldDB" id="A0AAW2RS76"/>
<dbReference type="Pfam" id="PF02362">
    <property type="entry name" value="B3"/>
    <property type="match status" value="1"/>
</dbReference>
<comment type="caution">
    <text evidence="11">The sequence shown here is derived from an EMBL/GenBank/DDBJ whole genome shotgun (WGS) entry which is preliminary data.</text>
</comment>
<evidence type="ECO:0000256" key="2">
    <source>
        <dbReference type="ARBA" id="ARBA00009089"/>
    </source>
</evidence>
<reference evidence="11" key="2">
    <citation type="journal article" date="2024" name="Plant">
        <title>Genomic evolution and insights into agronomic trait innovations of Sesamum species.</title>
        <authorList>
            <person name="Miao H."/>
            <person name="Wang L."/>
            <person name="Qu L."/>
            <person name="Liu H."/>
            <person name="Sun Y."/>
            <person name="Le M."/>
            <person name="Wang Q."/>
            <person name="Wei S."/>
            <person name="Zheng Y."/>
            <person name="Lin W."/>
            <person name="Duan Y."/>
            <person name="Cao H."/>
            <person name="Xiong S."/>
            <person name="Wang X."/>
            <person name="Wei L."/>
            <person name="Li C."/>
            <person name="Ma Q."/>
            <person name="Ju M."/>
            <person name="Zhao R."/>
            <person name="Li G."/>
            <person name="Mu C."/>
            <person name="Tian Q."/>
            <person name="Mei H."/>
            <person name="Zhang T."/>
            <person name="Gao T."/>
            <person name="Zhang H."/>
        </authorList>
    </citation>
    <scope>NUCLEOTIDE SEQUENCE</scope>
    <source>
        <strain evidence="11">KEN8</strain>
    </source>
</reference>
<dbReference type="InterPro" id="IPR001471">
    <property type="entry name" value="AP2/ERF_dom"/>
</dbReference>
<protein>
    <submittedName>
        <fullName evidence="11">AP2/ERF and B3 domain-containing transcription factor</fullName>
    </submittedName>
</protein>
<dbReference type="InterPro" id="IPR016177">
    <property type="entry name" value="DNA-bd_dom_sf"/>
</dbReference>
<dbReference type="GO" id="GO:0003677">
    <property type="term" value="F:DNA binding"/>
    <property type="evidence" value="ECO:0007669"/>
    <property type="project" value="UniProtKB-KW"/>
</dbReference>
<keyword evidence="7" id="KW-0539">Nucleus</keyword>
<dbReference type="SUPFAM" id="SSF54171">
    <property type="entry name" value="DNA-binding domain"/>
    <property type="match status" value="1"/>
</dbReference>
<dbReference type="GO" id="GO:0003700">
    <property type="term" value="F:DNA-binding transcription factor activity"/>
    <property type="evidence" value="ECO:0007669"/>
    <property type="project" value="InterPro"/>
</dbReference>
<dbReference type="SMART" id="SM01019">
    <property type="entry name" value="B3"/>
    <property type="match status" value="1"/>
</dbReference>
<evidence type="ECO:0000256" key="6">
    <source>
        <dbReference type="ARBA" id="ARBA00023163"/>
    </source>
</evidence>
<dbReference type="FunFam" id="3.30.730.10:FF:000008">
    <property type="entry name" value="AP2 domain-containing protein RAP2.8"/>
    <property type="match status" value="1"/>
</dbReference>
<evidence type="ECO:0000259" key="9">
    <source>
        <dbReference type="PROSITE" id="PS50863"/>
    </source>
</evidence>
<keyword evidence="3" id="KW-0936">Ethylene signaling pathway</keyword>
<name>A0AAW2RS76_9LAMI</name>
<dbReference type="Gene3D" id="2.40.330.10">
    <property type="entry name" value="DNA-binding pseudobarrel domain"/>
    <property type="match status" value="1"/>
</dbReference>
<evidence type="ECO:0000259" key="10">
    <source>
        <dbReference type="PROSITE" id="PS51032"/>
    </source>
</evidence>
<evidence type="ECO:0000256" key="5">
    <source>
        <dbReference type="ARBA" id="ARBA00023125"/>
    </source>
</evidence>
<evidence type="ECO:0000256" key="3">
    <source>
        <dbReference type="ARBA" id="ARBA00022745"/>
    </source>
</evidence>
<accession>A0AAW2RS76</accession>
<dbReference type="SMART" id="SM00380">
    <property type="entry name" value="AP2"/>
    <property type="match status" value="1"/>
</dbReference>
<gene>
    <name evidence="11" type="ORF">Scaly_0586600</name>
</gene>
<dbReference type="PANTHER" id="PTHR31140">
    <property type="entry name" value="B3 DOMAIN-CONTAINING TRANSCRIPTION FACTOR ABI3"/>
    <property type="match status" value="1"/>
</dbReference>
<dbReference type="EMBL" id="JACGWM010000003">
    <property type="protein sequence ID" value="KAL0382993.1"/>
    <property type="molecule type" value="Genomic_DNA"/>
</dbReference>
<dbReference type="GO" id="GO:0005634">
    <property type="term" value="C:nucleus"/>
    <property type="evidence" value="ECO:0007669"/>
    <property type="project" value="UniProtKB-SubCell"/>
</dbReference>
<dbReference type="CDD" id="cd00018">
    <property type="entry name" value="AP2"/>
    <property type="match status" value="1"/>
</dbReference>
<sequence length="325" mass="36516">MEEPSILSGATTYRSGEVSDSNSSSHQFPLKHPDNDWKASSSKFKGVVSQPNGHWGAQIYANHQRVWLGTFKSEVEAAMAYDSAAMKLRSGDSHRNFPWTAITIHEPKFQSQLSTEVVLSMIKDGSYAAKFSDYLRDQVQEGCKLATLHGAKGAKWRQLFQKELTPSDVSKLNRLVIPKKYAVKYFPRGDGGSSDDVELTFYDGAMKSWKFRYCYWRSSQSFVFTRGWNRFVKEKGLRPRDRVMFFAYECGNVDSSEALPGQPGFDGCDEVGIEENVDFQADFEQVENESEDENNGGEVIKDIDVGSSSINAAKKGLRLFGVQII</sequence>
<feature type="domain" description="TF-B3" evidence="9">
    <location>
        <begin position="160"/>
        <end position="263"/>
    </location>
</feature>
<dbReference type="PROSITE" id="PS51032">
    <property type="entry name" value="AP2_ERF"/>
    <property type="match status" value="1"/>
</dbReference>
<reference evidence="11" key="1">
    <citation type="submission" date="2020-06" db="EMBL/GenBank/DDBJ databases">
        <authorList>
            <person name="Li T."/>
            <person name="Hu X."/>
            <person name="Zhang T."/>
            <person name="Song X."/>
            <person name="Zhang H."/>
            <person name="Dai N."/>
            <person name="Sheng W."/>
            <person name="Hou X."/>
            <person name="Wei L."/>
        </authorList>
    </citation>
    <scope>NUCLEOTIDE SEQUENCE</scope>
    <source>
        <strain evidence="11">KEN8</strain>
        <tissue evidence="11">Leaf</tissue>
    </source>
</reference>
<dbReference type="PROSITE" id="PS50863">
    <property type="entry name" value="B3"/>
    <property type="match status" value="1"/>
</dbReference>
<feature type="compositionally biased region" description="Polar residues" evidence="8">
    <location>
        <begin position="8"/>
        <end position="27"/>
    </location>
</feature>
<keyword evidence="6" id="KW-0804">Transcription</keyword>
<evidence type="ECO:0000256" key="8">
    <source>
        <dbReference type="SAM" id="MobiDB-lite"/>
    </source>
</evidence>
<keyword evidence="5" id="KW-0238">DNA-binding</keyword>
<evidence type="ECO:0000256" key="7">
    <source>
        <dbReference type="ARBA" id="ARBA00023242"/>
    </source>
</evidence>
<evidence type="ECO:0000313" key="11">
    <source>
        <dbReference type="EMBL" id="KAL0382993.1"/>
    </source>
</evidence>
<dbReference type="InterPro" id="IPR003340">
    <property type="entry name" value="B3_DNA-bd"/>
</dbReference>
<evidence type="ECO:0000256" key="4">
    <source>
        <dbReference type="ARBA" id="ARBA00023015"/>
    </source>
</evidence>
<comment type="similarity">
    <text evidence="2">Belongs to the AP2/ERF transcription factor family. RAV subfamily.</text>
</comment>
<proteinExistence type="inferred from homology"/>
<dbReference type="SUPFAM" id="SSF101936">
    <property type="entry name" value="DNA-binding pseudobarrel domain"/>
    <property type="match status" value="1"/>
</dbReference>
<dbReference type="InterPro" id="IPR015300">
    <property type="entry name" value="DNA-bd_pseudobarrel_sf"/>
</dbReference>
<dbReference type="CDD" id="cd10017">
    <property type="entry name" value="B3_DNA"/>
    <property type="match status" value="1"/>
</dbReference>
<dbReference type="GO" id="GO:0009873">
    <property type="term" value="P:ethylene-activated signaling pathway"/>
    <property type="evidence" value="ECO:0007669"/>
    <property type="project" value="UniProtKB-KW"/>
</dbReference>
<comment type="subcellular location">
    <subcellularLocation>
        <location evidence="1">Nucleus</location>
    </subcellularLocation>
</comment>
<keyword evidence="4" id="KW-0805">Transcription regulation</keyword>
<feature type="domain" description="AP2/ERF" evidence="10">
    <location>
        <begin position="43"/>
        <end position="98"/>
    </location>
</feature>
<dbReference type="InterPro" id="IPR044800">
    <property type="entry name" value="LEC2-like"/>
</dbReference>
<evidence type="ECO:0000256" key="1">
    <source>
        <dbReference type="ARBA" id="ARBA00004123"/>
    </source>
</evidence>
<dbReference type="PANTHER" id="PTHR31140:SF58">
    <property type="entry name" value="DNA-BINDING PROTEIN RAV1"/>
    <property type="match status" value="1"/>
</dbReference>
<dbReference type="InterPro" id="IPR036955">
    <property type="entry name" value="AP2/ERF_dom_sf"/>
</dbReference>
<feature type="region of interest" description="Disordered" evidence="8">
    <location>
        <begin position="1"/>
        <end position="36"/>
    </location>
</feature>
<organism evidence="11">
    <name type="scientific">Sesamum calycinum</name>
    <dbReference type="NCBI Taxonomy" id="2727403"/>
    <lineage>
        <taxon>Eukaryota</taxon>
        <taxon>Viridiplantae</taxon>
        <taxon>Streptophyta</taxon>
        <taxon>Embryophyta</taxon>
        <taxon>Tracheophyta</taxon>
        <taxon>Spermatophyta</taxon>
        <taxon>Magnoliopsida</taxon>
        <taxon>eudicotyledons</taxon>
        <taxon>Gunneridae</taxon>
        <taxon>Pentapetalae</taxon>
        <taxon>asterids</taxon>
        <taxon>lamiids</taxon>
        <taxon>Lamiales</taxon>
        <taxon>Pedaliaceae</taxon>
        <taxon>Sesamum</taxon>
    </lineage>
</organism>
<dbReference type="Gene3D" id="3.30.730.10">
    <property type="entry name" value="AP2/ERF domain"/>
    <property type="match status" value="1"/>
</dbReference>